<accession>A0A1H7P5J3</accession>
<evidence type="ECO:0000256" key="3">
    <source>
        <dbReference type="ARBA" id="ARBA00012590"/>
    </source>
</evidence>
<dbReference type="InterPro" id="IPR001137">
    <property type="entry name" value="Glyco_hydro_11"/>
</dbReference>
<evidence type="ECO:0000313" key="13">
    <source>
        <dbReference type="EMBL" id="SEL30525.1"/>
    </source>
</evidence>
<dbReference type="RefSeq" id="WP_081350584.1">
    <property type="nucleotide sequence ID" value="NZ_FOAT01000019.1"/>
</dbReference>
<evidence type="ECO:0000256" key="8">
    <source>
        <dbReference type="ARBA" id="ARBA00023326"/>
    </source>
</evidence>
<dbReference type="PROSITE" id="PS51761">
    <property type="entry name" value="GH11_3"/>
    <property type="match status" value="1"/>
</dbReference>
<dbReference type="InterPro" id="IPR013319">
    <property type="entry name" value="GH11/12"/>
</dbReference>
<dbReference type="PANTHER" id="PTHR46828:SF2">
    <property type="entry name" value="ENDO-1,4-BETA-XYLANASE A-RELATED"/>
    <property type="match status" value="1"/>
</dbReference>
<dbReference type="InterPro" id="IPR033123">
    <property type="entry name" value="GH11_dom"/>
</dbReference>
<dbReference type="Pfam" id="PF00457">
    <property type="entry name" value="Glyco_hydro_11"/>
    <property type="match status" value="1"/>
</dbReference>
<comment type="pathway">
    <text evidence="2 9 10">Glycan degradation; xylan degradation.</text>
</comment>
<name>A0A1H7P5J3_RUMAL</name>
<dbReference type="UniPathway" id="UPA00114"/>
<evidence type="ECO:0000256" key="2">
    <source>
        <dbReference type="ARBA" id="ARBA00004851"/>
    </source>
</evidence>
<feature type="domain" description="GH11" evidence="12">
    <location>
        <begin position="41"/>
        <end position="249"/>
    </location>
</feature>
<evidence type="ECO:0000256" key="7">
    <source>
        <dbReference type="ARBA" id="ARBA00023295"/>
    </source>
</evidence>
<dbReference type="InterPro" id="IPR013320">
    <property type="entry name" value="ConA-like_dom_sf"/>
</dbReference>
<keyword evidence="4 9" id="KW-0858">Xylan degradation</keyword>
<keyword evidence="7 9" id="KW-0326">Glycosidase</keyword>
<feature type="active site" description="Proton donor" evidence="9">
    <location>
        <position position="236"/>
    </location>
</feature>
<gene>
    <name evidence="13" type="ORF">SAMN05216469_1193</name>
</gene>
<keyword evidence="11" id="KW-0732">Signal</keyword>
<organism evidence="13 14">
    <name type="scientific">Ruminococcus albus</name>
    <dbReference type="NCBI Taxonomy" id="1264"/>
    <lineage>
        <taxon>Bacteria</taxon>
        <taxon>Bacillati</taxon>
        <taxon>Bacillota</taxon>
        <taxon>Clostridia</taxon>
        <taxon>Eubacteriales</taxon>
        <taxon>Oscillospiraceae</taxon>
        <taxon>Ruminococcus</taxon>
    </lineage>
</organism>
<dbReference type="EMBL" id="FOAT01000019">
    <property type="protein sequence ID" value="SEL30525.1"/>
    <property type="molecule type" value="Genomic_DNA"/>
</dbReference>
<evidence type="ECO:0000256" key="4">
    <source>
        <dbReference type="ARBA" id="ARBA00022651"/>
    </source>
</evidence>
<sequence length="353" mass="39329">MKNVLNRVLGALVAGMAIVSPLSSVAPAITAYAAKTLTASPSHQQEVGWYNDYHHEIWQADSPNSSTMTLHDNDGGFSAQWKCGPNGSRGNFIANRGLFWGLNNPNTYKDYGYIYCDYDCSWVSGSSGNAWIGIYGWAQNPLVEYYIIEDCKNWSPAQDPYAEYKGSVNIDGGEYKVYTSSRNTYTIEGNKSFTQYISIRQNTRTKGTISVSDHFKAWENLGMKMGNLYECVFDIEGWESDGMADVTMNMCAIGGGYHHPKDNSVQNVNMEYNSQYKQMRFTWDAVNGADSYGVAVYLAGKWRVQEKDITDTVYTSPKNLTLGKTYSVAIAARVNGKWDTANAIKNAVTFTVK</sequence>
<feature type="active site" description="Nucleophile" evidence="9">
    <location>
        <position position="144"/>
    </location>
</feature>
<evidence type="ECO:0000256" key="9">
    <source>
        <dbReference type="PROSITE-ProRule" id="PRU01097"/>
    </source>
</evidence>
<keyword evidence="8 9" id="KW-0624">Polysaccharide degradation</keyword>
<proteinExistence type="inferred from homology"/>
<evidence type="ECO:0000256" key="5">
    <source>
        <dbReference type="ARBA" id="ARBA00022801"/>
    </source>
</evidence>
<dbReference type="PRINTS" id="PR00911">
    <property type="entry name" value="GLHYDRLASE11"/>
</dbReference>
<dbReference type="SUPFAM" id="SSF49899">
    <property type="entry name" value="Concanavalin A-like lectins/glucanases"/>
    <property type="match status" value="1"/>
</dbReference>
<evidence type="ECO:0000256" key="6">
    <source>
        <dbReference type="ARBA" id="ARBA00023277"/>
    </source>
</evidence>
<evidence type="ECO:0000259" key="12">
    <source>
        <dbReference type="PROSITE" id="PS51761"/>
    </source>
</evidence>
<comment type="catalytic activity">
    <reaction evidence="1 9 10">
        <text>Endohydrolysis of (1-&gt;4)-beta-D-xylosidic linkages in xylans.</text>
        <dbReference type="EC" id="3.2.1.8"/>
    </reaction>
</comment>
<feature type="chain" id="PRO_5038464145" description="Endo-1,4-beta-xylanase" evidence="11">
    <location>
        <begin position="27"/>
        <end position="353"/>
    </location>
</feature>
<keyword evidence="5 9" id="KW-0378">Hydrolase</keyword>
<dbReference type="GO" id="GO:0045493">
    <property type="term" value="P:xylan catabolic process"/>
    <property type="evidence" value="ECO:0007669"/>
    <property type="project" value="UniProtKB-UniRule"/>
</dbReference>
<evidence type="ECO:0000256" key="1">
    <source>
        <dbReference type="ARBA" id="ARBA00000681"/>
    </source>
</evidence>
<dbReference type="Proteomes" id="UP000186015">
    <property type="component" value="Unassembled WGS sequence"/>
</dbReference>
<comment type="similarity">
    <text evidence="9 10">Belongs to the glycosyl hydrolase 11 (cellulase G) family.</text>
</comment>
<protein>
    <recommendedName>
        <fullName evidence="3 9">Endo-1,4-beta-xylanase</fullName>
        <ecNumber evidence="3 9">3.2.1.8</ecNumber>
    </recommendedName>
</protein>
<dbReference type="Gene3D" id="2.60.120.180">
    <property type="match status" value="1"/>
</dbReference>
<evidence type="ECO:0000256" key="10">
    <source>
        <dbReference type="RuleBase" id="RU362015"/>
    </source>
</evidence>
<dbReference type="GO" id="GO:0031176">
    <property type="term" value="F:endo-1,4-beta-xylanase activity"/>
    <property type="evidence" value="ECO:0007669"/>
    <property type="project" value="UniProtKB-UniRule"/>
</dbReference>
<keyword evidence="6 9" id="KW-0119">Carbohydrate metabolism</keyword>
<dbReference type="OrthoDB" id="1816420at2"/>
<reference evidence="13 14" key="1">
    <citation type="submission" date="2016-10" db="EMBL/GenBank/DDBJ databases">
        <authorList>
            <person name="de Groot N.N."/>
        </authorList>
    </citation>
    <scope>NUCLEOTIDE SEQUENCE [LARGE SCALE GENOMIC DNA]</scope>
    <source>
        <strain evidence="13 14">KH2T6</strain>
    </source>
</reference>
<evidence type="ECO:0000256" key="11">
    <source>
        <dbReference type="SAM" id="SignalP"/>
    </source>
</evidence>
<dbReference type="EC" id="3.2.1.8" evidence="3 9"/>
<dbReference type="PANTHER" id="PTHR46828">
    <property type="entry name" value="ENDO-1,4-BETA-XYLANASE A-RELATED"/>
    <property type="match status" value="1"/>
</dbReference>
<feature type="signal peptide" evidence="11">
    <location>
        <begin position="1"/>
        <end position="26"/>
    </location>
</feature>
<evidence type="ECO:0000313" key="14">
    <source>
        <dbReference type="Proteomes" id="UP000186015"/>
    </source>
</evidence>
<dbReference type="AlphaFoldDB" id="A0A1H7P5J3"/>